<evidence type="ECO:0000313" key="2">
    <source>
        <dbReference type="Proteomes" id="UP000487757"/>
    </source>
</evidence>
<accession>A0A7K0FWG2</accession>
<dbReference type="AlphaFoldDB" id="A0A7K0FWG2"/>
<organism evidence="1 2">
    <name type="scientific">Pedobacter petrophilus</name>
    <dbReference type="NCBI Taxonomy" id="1908241"/>
    <lineage>
        <taxon>Bacteria</taxon>
        <taxon>Pseudomonadati</taxon>
        <taxon>Bacteroidota</taxon>
        <taxon>Sphingobacteriia</taxon>
        <taxon>Sphingobacteriales</taxon>
        <taxon>Sphingobacteriaceae</taxon>
        <taxon>Pedobacter</taxon>
    </lineage>
</organism>
<proteinExistence type="predicted"/>
<gene>
    <name evidence="1" type="ORF">GJU39_06290</name>
</gene>
<dbReference type="OrthoDB" id="1036397at2"/>
<comment type="caution">
    <text evidence="1">The sequence shown here is derived from an EMBL/GenBank/DDBJ whole genome shotgun (WGS) entry which is preliminary data.</text>
</comment>
<protein>
    <recommendedName>
        <fullName evidence="3">Lrp/AsnC family transcriptional regulator</fullName>
    </recommendedName>
</protein>
<sequence length="76" mass="8651">MNNYITIMYTNISREEQLSEVSACLSVFTDINDWTIDFGDIDKVLRISSRKEIDGQVSNALREVGLMSTVKEVFPC</sequence>
<evidence type="ECO:0008006" key="3">
    <source>
        <dbReference type="Google" id="ProtNLM"/>
    </source>
</evidence>
<evidence type="ECO:0000313" key="1">
    <source>
        <dbReference type="EMBL" id="MRX75692.1"/>
    </source>
</evidence>
<reference evidence="1 2" key="1">
    <citation type="submission" date="2019-11" db="EMBL/GenBank/DDBJ databases">
        <title>Pedobacter petrophilus genome.</title>
        <authorList>
            <person name="Feldbauer M.J."/>
            <person name="Newman J.D."/>
        </authorList>
    </citation>
    <scope>NUCLEOTIDE SEQUENCE [LARGE SCALE GENOMIC DNA]</scope>
    <source>
        <strain evidence="1 2">LMG 29686</strain>
    </source>
</reference>
<keyword evidence="2" id="KW-1185">Reference proteome</keyword>
<dbReference type="Proteomes" id="UP000487757">
    <property type="component" value="Unassembled WGS sequence"/>
</dbReference>
<dbReference type="RefSeq" id="WP_154279850.1">
    <property type="nucleotide sequence ID" value="NZ_JBHUJQ010000001.1"/>
</dbReference>
<name>A0A7K0FWG2_9SPHI</name>
<dbReference type="EMBL" id="WKKH01000007">
    <property type="protein sequence ID" value="MRX75692.1"/>
    <property type="molecule type" value="Genomic_DNA"/>
</dbReference>